<dbReference type="EMBL" id="BQXO01000001">
    <property type="protein sequence ID" value="GKT05164.1"/>
    <property type="molecule type" value="Genomic_DNA"/>
</dbReference>
<comment type="caution">
    <text evidence="1">The sequence shown here is derived from an EMBL/GenBank/DDBJ whole genome shotgun (WGS) entry which is preliminary data.</text>
</comment>
<dbReference type="Proteomes" id="UP001628078">
    <property type="component" value="Unassembled WGS sequence"/>
</dbReference>
<sequence length="92" mass="10744">MRLVDFSFATADYDLNRPLFIYDGTNPQPVTGIEIDSATHRLQLRVGTNYPITLDQFNTRTKRIPGHWRIVMLPTNRELFGYRLIGEKLVFM</sequence>
<accession>A0ABQ5JNP2</accession>
<protein>
    <submittedName>
        <fullName evidence="1">Uncharacterized protein</fullName>
    </submittedName>
</protein>
<reference evidence="1 2" key="1">
    <citation type="submission" date="2022-03" db="EMBL/GenBank/DDBJ databases">
        <title>Draft genome sequence of Furfurilactobacillus curtus JCM 31185.</title>
        <authorList>
            <person name="Suzuki S."/>
            <person name="Endo A."/>
            <person name="Kajikawa A."/>
        </authorList>
    </citation>
    <scope>NUCLEOTIDE SEQUENCE [LARGE SCALE GENOMIC DNA]</scope>
    <source>
        <strain evidence="1 2">JCM 31185</strain>
    </source>
</reference>
<evidence type="ECO:0000313" key="2">
    <source>
        <dbReference type="Proteomes" id="UP001628078"/>
    </source>
</evidence>
<name>A0ABQ5JNP2_9LACO</name>
<proteinExistence type="predicted"/>
<dbReference type="RefSeq" id="WP_407882419.1">
    <property type="nucleotide sequence ID" value="NZ_BQXO01000001.1"/>
</dbReference>
<keyword evidence="2" id="KW-1185">Reference proteome</keyword>
<organism evidence="1 2">
    <name type="scientific">Furfurilactobacillus curtus</name>
    <dbReference type="NCBI Taxonomy" id="1746200"/>
    <lineage>
        <taxon>Bacteria</taxon>
        <taxon>Bacillati</taxon>
        <taxon>Bacillota</taxon>
        <taxon>Bacilli</taxon>
        <taxon>Lactobacillales</taxon>
        <taxon>Lactobacillaceae</taxon>
        <taxon>Furfurilactobacillus</taxon>
    </lineage>
</organism>
<gene>
    <name evidence="1" type="ORF">JCM31185_04530</name>
</gene>
<evidence type="ECO:0000313" key="1">
    <source>
        <dbReference type="EMBL" id="GKT05164.1"/>
    </source>
</evidence>